<evidence type="ECO:0000313" key="2">
    <source>
        <dbReference type="EMBL" id="ARQ98223.1"/>
    </source>
</evidence>
<keyword evidence="1" id="KW-0812">Transmembrane</keyword>
<evidence type="ECO:0000256" key="1">
    <source>
        <dbReference type="SAM" id="Phobius"/>
    </source>
</evidence>
<dbReference type="KEGG" id="clx:CLAN_1508"/>
<keyword evidence="1" id="KW-0472">Membrane</keyword>
<proteinExistence type="predicted"/>
<feature type="transmembrane region" description="Helical" evidence="1">
    <location>
        <begin position="416"/>
        <end position="435"/>
    </location>
</feature>
<dbReference type="EMBL" id="CP015578">
    <property type="protein sequence ID" value="ARQ98223.1"/>
    <property type="molecule type" value="Genomic_DNA"/>
</dbReference>
<dbReference type="GeneID" id="46921972"/>
<keyword evidence="1" id="KW-1133">Transmembrane helix</keyword>
<protein>
    <submittedName>
        <fullName evidence="2">Putative membrane protein</fullName>
    </submittedName>
</protein>
<sequence>MTQATRAKTLSDEIIEEIGNQILARFGLNIFSLNTYAGYGAAVDAQREIGAINKIHANNDKQYGFQHEALEAGDKNIEFALKSDGGPYGMYLDENNKGNAAFRTDKLAWITQAQSGKLQTAIDDLSIREQKLQELIKSGADDKKIKEAQQALSESKNAKIKLDFINETYTKQEQEAILQQYGIQANANDTITDIKVFENGEITINGQLKAVEIRNNSDLTKLFGKDNKYLNEDGLAIIITKDEYPKAKDLLENIIKNEKDPVKRENAKKLLDKLQPSNHTIDDAKNAEEISKWNTIKMGAAHVAMTGLSEAAVMALSIIASGAVWEIKDMFYGDKTTPLEVRAKRLLDEIVKNFKNLAHAFSKGSSYALIDMIVKSISAELRAIWSKLRSSAKQIYNAIYDYITGKTKSFKDLLSVILKGLISALWVSASAFISIKLKPYLKPIFSGFANIISGVLTIVISAFAIVLSSKAIDMALDSIFAAIAARDMAKQRADEIAELVTYNLPALIAEGERLELAVEGAYIERMMALDWAFSDYANAKFGGEFSAIFTSLDNICKLHGTALKIRTKEDLKTFVNSGDGKLYYANSKKDI</sequence>
<organism evidence="2 3">
    <name type="scientific">Campylobacter lanienae NCTC 13004</name>
    <dbReference type="NCBI Taxonomy" id="1031753"/>
    <lineage>
        <taxon>Bacteria</taxon>
        <taxon>Pseudomonadati</taxon>
        <taxon>Campylobacterota</taxon>
        <taxon>Epsilonproteobacteria</taxon>
        <taxon>Campylobacterales</taxon>
        <taxon>Campylobacteraceae</taxon>
        <taxon>Campylobacter</taxon>
    </lineage>
</organism>
<reference evidence="3" key="2">
    <citation type="journal article" date="2017" name="Genome Biol. Evol.">
        <title>Comparative genomic analysis identifies a Campylobacter clade deficient in selenium metabolism.</title>
        <authorList>
            <person name="Miller W.G."/>
            <person name="Yee E."/>
            <person name="Lopes B.S."/>
            <person name="Chapman M.H."/>
            <person name="Huynh S."/>
            <person name="Bono J.L."/>
            <person name="Parker C.T."/>
            <person name="Strachan N.J.C."/>
            <person name="Forbes K.J."/>
        </authorList>
    </citation>
    <scope>NUCLEOTIDE SEQUENCE [LARGE SCALE GENOMIC DNA]</scope>
    <source>
        <strain evidence="3">NCTC 13004</strain>
    </source>
</reference>
<name>A0A1X9SPL3_9BACT</name>
<evidence type="ECO:0000313" key="3">
    <source>
        <dbReference type="Proteomes" id="UP000202031"/>
    </source>
</evidence>
<gene>
    <name evidence="2" type="ORF">CLAN_1508</name>
</gene>
<dbReference type="RefSeq" id="WP_100590979.1">
    <property type="nucleotide sequence ID" value="NZ_CP015578.1"/>
</dbReference>
<dbReference type="Proteomes" id="UP000202031">
    <property type="component" value="Chromosome"/>
</dbReference>
<reference evidence="3" key="1">
    <citation type="journal article" date="2017" name="Genome Biol. Evol.">
        <title>Comparative Genomic Analysis Identifies a Campylobacter Clade Deficient in Selenium Metabolism.</title>
        <authorList>
            <person name="Miller W.G."/>
            <person name="Yee E."/>
            <person name="Lopes B.S."/>
            <person name="Chapman M.H."/>
            <person name="Huynh S."/>
            <person name="Bono J.L."/>
            <person name="Parker C.T."/>
            <person name="Strachan N.J.C."/>
            <person name="Forbes K.J."/>
        </authorList>
    </citation>
    <scope>NUCLEOTIDE SEQUENCE [LARGE SCALE GENOMIC DNA]</scope>
    <source>
        <strain evidence="3">NCTC 13004</strain>
    </source>
</reference>
<feature type="transmembrane region" description="Helical" evidence="1">
    <location>
        <begin position="447"/>
        <end position="467"/>
    </location>
</feature>
<dbReference type="AlphaFoldDB" id="A0A1X9SPL3"/>
<accession>A0A1X9SPL3</accession>